<feature type="domain" description="GH16" evidence="2">
    <location>
        <begin position="46"/>
        <end position="354"/>
    </location>
</feature>
<keyword evidence="1" id="KW-0732">Signal</keyword>
<feature type="chain" id="PRO_5034517313" description="GH16 domain-containing protein" evidence="1">
    <location>
        <begin position="19"/>
        <end position="354"/>
    </location>
</feature>
<proteinExistence type="predicted"/>
<evidence type="ECO:0000256" key="1">
    <source>
        <dbReference type="SAM" id="SignalP"/>
    </source>
</evidence>
<comment type="caution">
    <text evidence="3">The sequence shown here is derived from an EMBL/GenBank/DDBJ whole genome shotgun (WGS) entry which is preliminary data.</text>
</comment>
<evidence type="ECO:0000259" key="2">
    <source>
        <dbReference type="PROSITE" id="PS51762"/>
    </source>
</evidence>
<dbReference type="InterPro" id="IPR013320">
    <property type="entry name" value="ConA-like_dom_sf"/>
</dbReference>
<dbReference type="Pfam" id="PF26113">
    <property type="entry name" value="GH16_XgeA"/>
    <property type="match status" value="1"/>
</dbReference>
<keyword evidence="4" id="KW-1185">Reference proteome</keyword>
<dbReference type="PROSITE" id="PS51762">
    <property type="entry name" value="GH16_2"/>
    <property type="match status" value="1"/>
</dbReference>
<organism evidence="3 4">
    <name type="scientific">Agrocybe pediades</name>
    <dbReference type="NCBI Taxonomy" id="84607"/>
    <lineage>
        <taxon>Eukaryota</taxon>
        <taxon>Fungi</taxon>
        <taxon>Dikarya</taxon>
        <taxon>Basidiomycota</taxon>
        <taxon>Agaricomycotina</taxon>
        <taxon>Agaricomycetes</taxon>
        <taxon>Agaricomycetidae</taxon>
        <taxon>Agaricales</taxon>
        <taxon>Agaricineae</taxon>
        <taxon>Strophariaceae</taxon>
        <taxon>Agrocybe</taxon>
    </lineage>
</organism>
<evidence type="ECO:0000313" key="3">
    <source>
        <dbReference type="EMBL" id="KAF4621062.1"/>
    </source>
</evidence>
<dbReference type="Gene3D" id="2.60.120.200">
    <property type="match status" value="1"/>
</dbReference>
<dbReference type="AlphaFoldDB" id="A0A8H4R0R2"/>
<protein>
    <recommendedName>
        <fullName evidence="2">GH16 domain-containing protein</fullName>
    </recommendedName>
</protein>
<dbReference type="CDD" id="cd02181">
    <property type="entry name" value="GH16_fungal_Lam16A_glucanase"/>
    <property type="match status" value="1"/>
</dbReference>
<name>A0A8H4R0R2_9AGAR</name>
<dbReference type="InterPro" id="IPR000757">
    <property type="entry name" value="Beta-glucanase-like"/>
</dbReference>
<dbReference type="PANTHER" id="PTHR10963">
    <property type="entry name" value="GLYCOSYL HYDROLASE-RELATED"/>
    <property type="match status" value="1"/>
</dbReference>
<reference evidence="3 4" key="1">
    <citation type="submission" date="2019-12" db="EMBL/GenBank/DDBJ databases">
        <authorList>
            <person name="Floudas D."/>
            <person name="Bentzer J."/>
            <person name="Ahren D."/>
            <person name="Johansson T."/>
            <person name="Persson P."/>
            <person name="Tunlid A."/>
        </authorList>
    </citation>
    <scope>NUCLEOTIDE SEQUENCE [LARGE SCALE GENOMIC DNA]</scope>
    <source>
        <strain evidence="3 4">CBS 102.39</strain>
    </source>
</reference>
<gene>
    <name evidence="3" type="ORF">D9613_001230</name>
</gene>
<dbReference type="PANTHER" id="PTHR10963:SF24">
    <property type="entry name" value="GLYCOSIDASE C21B10.07-RELATED"/>
    <property type="match status" value="1"/>
</dbReference>
<evidence type="ECO:0000313" key="4">
    <source>
        <dbReference type="Proteomes" id="UP000521872"/>
    </source>
</evidence>
<dbReference type="GO" id="GO:0009251">
    <property type="term" value="P:glucan catabolic process"/>
    <property type="evidence" value="ECO:0007669"/>
    <property type="project" value="TreeGrafter"/>
</dbReference>
<dbReference type="SUPFAM" id="SSF49899">
    <property type="entry name" value="Concanavalin A-like lectins/glucanases"/>
    <property type="match status" value="1"/>
</dbReference>
<feature type="signal peptide" evidence="1">
    <location>
        <begin position="1"/>
        <end position="18"/>
    </location>
</feature>
<dbReference type="InterPro" id="IPR050546">
    <property type="entry name" value="Glycosyl_Hydrlase_16"/>
</dbReference>
<dbReference type="OrthoDB" id="192832at2759"/>
<dbReference type="EMBL" id="JAACJL010000015">
    <property type="protein sequence ID" value="KAF4621062.1"/>
    <property type="molecule type" value="Genomic_DNA"/>
</dbReference>
<dbReference type="GO" id="GO:0004553">
    <property type="term" value="F:hydrolase activity, hydrolyzing O-glycosyl compounds"/>
    <property type="evidence" value="ECO:0007669"/>
    <property type="project" value="InterPro"/>
</dbReference>
<accession>A0A8H4R0R2</accession>
<dbReference type="Proteomes" id="UP000521872">
    <property type="component" value="Unassembled WGS sequence"/>
</dbReference>
<sequence>MIAAGLLLLSIISVDVLAGKFAHVPIRARHHHHHHGRRHSSPVERDDYASNFTSRVFTMQDFYQGESFLNDFDFFSDSDPTNGLVNYQTRENAIAKNLAFVQGNSAVLAVDDFSQVPVGGKRDSVRISSKKTYNGGLFIADFFTMPHGCSTWPAYWSVGPNWPSGGEIDVVEGVHQGPTNSMTLHTSAGCSMEPLTAPGVQEQGKFKSIARLSNPKCQSGPGDNSGCSFSDPSPASYGHEFNVGVGGVFAHLWDTSGIRIWRFPRSAIPMDIVDRQPNPGSWGVPTAFFPGGKNCDIQKHFFEHSLVLDTTLCGDLGNPTYASSGCKGTCAQAVADPENFKFAKWRINYIAVYQ</sequence>